<feature type="domain" description="Tr-type G" evidence="11">
    <location>
        <begin position="81"/>
        <end position="278"/>
    </location>
</feature>
<evidence type="ECO:0000256" key="2">
    <source>
        <dbReference type="ARBA" id="ARBA00011245"/>
    </source>
</evidence>
<dbReference type="GO" id="GO:0005739">
    <property type="term" value="C:mitochondrion"/>
    <property type="evidence" value="ECO:0007669"/>
    <property type="project" value="TreeGrafter"/>
</dbReference>
<keyword evidence="7" id="KW-0378">Hydrolase</keyword>
<dbReference type="RefSeq" id="XP_013089863.1">
    <property type="nucleotide sequence ID" value="XM_013234409.2"/>
</dbReference>
<evidence type="ECO:0000256" key="8">
    <source>
        <dbReference type="ARBA" id="ARBA00022842"/>
    </source>
</evidence>
<evidence type="ECO:0000256" key="5">
    <source>
        <dbReference type="ARBA" id="ARBA00022741"/>
    </source>
</evidence>
<dbReference type="PROSITE" id="PS51722">
    <property type="entry name" value="G_TR_2"/>
    <property type="match status" value="1"/>
</dbReference>
<dbReference type="NCBIfam" id="NF009373">
    <property type="entry name" value="PRK12736.1"/>
    <property type="match status" value="1"/>
</dbReference>
<dbReference type="Pfam" id="PF03143">
    <property type="entry name" value="GTP_EFTU_D3"/>
    <property type="match status" value="1"/>
</dbReference>
<dbReference type="InterPro" id="IPR004161">
    <property type="entry name" value="EFTu-like_2"/>
</dbReference>
<dbReference type="InterPro" id="IPR041709">
    <property type="entry name" value="EF-Tu_GTP-bd"/>
</dbReference>
<dbReference type="InterPro" id="IPR009001">
    <property type="entry name" value="Transl_elong_EF1A/Init_IF2_C"/>
</dbReference>
<protein>
    <submittedName>
        <fullName evidence="15">Elongation factor Tu, mitochondrial-like</fullName>
    </submittedName>
</protein>
<name>A0A2C9JZ59_BIOGL</name>
<dbReference type="InterPro" id="IPR000795">
    <property type="entry name" value="T_Tr_GTP-bd_dom"/>
</dbReference>
<evidence type="ECO:0000313" key="14">
    <source>
        <dbReference type="Proteomes" id="UP001165740"/>
    </source>
</evidence>
<dbReference type="Gene3D" id="2.40.30.10">
    <property type="entry name" value="Translation factors"/>
    <property type="match status" value="2"/>
</dbReference>
<reference evidence="12" key="1">
    <citation type="submission" date="2020-05" db="UniProtKB">
        <authorList>
            <consortium name="EnsemblMetazoa"/>
        </authorList>
    </citation>
    <scope>IDENTIFICATION</scope>
    <source>
        <strain evidence="12">BB02</strain>
    </source>
</reference>
<dbReference type="SUPFAM" id="SSF50465">
    <property type="entry name" value="EF-Tu/eEF-1alpha/eIF2-gamma C-terminal domain"/>
    <property type="match status" value="1"/>
</dbReference>
<accession>A0A2C9JZ59</accession>
<keyword evidence="10" id="KW-0342">GTP-binding</keyword>
<dbReference type="InterPro" id="IPR009000">
    <property type="entry name" value="Transl_B-barrel_sf"/>
</dbReference>
<dbReference type="VEuPathDB" id="VectorBase:BGLAX_048309"/>
<evidence type="ECO:0000259" key="11">
    <source>
        <dbReference type="PROSITE" id="PS51722"/>
    </source>
</evidence>
<dbReference type="OrthoDB" id="2067at2759"/>
<dbReference type="Gene3D" id="3.40.50.300">
    <property type="entry name" value="P-loop containing nucleotide triphosphate hydrolases"/>
    <property type="match status" value="1"/>
</dbReference>
<evidence type="ECO:0000256" key="7">
    <source>
        <dbReference type="ARBA" id="ARBA00022801"/>
    </source>
</evidence>
<keyword evidence="5" id="KW-0547">Nucleotide-binding</keyword>
<keyword evidence="6" id="KW-0251">Elongation factor</keyword>
<dbReference type="FunFam" id="2.40.30.10:FF:000085">
    <property type="entry name" value="Elongation factor Tu"/>
    <property type="match status" value="1"/>
</dbReference>
<sequence length="508" mass="56555">MAAVLVKNFRYIYTSSSLKRLIHQPRFQNLIISGSILVYKKPIIHFKHSKNYVSAARSKLNTSTANNNNAKDGNENDLRKKPHCNIGTIGHVDHGKTTLSAAITKVLSESNSANNKFVSYESIDRAPEEIQRGITINSAHIEYVTQNRHYAHTDCPGHIDYVKNMITGTSQMDGAILVVAATDGAMPQTREHLLLAKQIGLQHIVVFINKADAVDSEMVELVELEMRDLLTEFGFDGQSCPVIYGSALQALKGENPSLGKNKIVELLDVIDKFIPTPQRNINEPFYMPIEKLLSVPGRGTVAIGTIKRGIIKKGDAAEIIGYGNEIKTVITDLHVFGKSVKECIAGENIGALLRNVKDETLLRGMILGAPKTLIQRNAVKAHLYLLKKQEGGRERPITNNYIQMMYSNTWNISSCVRLPENVTMLMPGEASQAEILMRLPMVVAPGQRFTIRENNLTTITGMITDILPDSEIKLKGFNVEKQVRHRIQGNAQVTRSSRLKRQRLNKTD</sequence>
<evidence type="ECO:0000256" key="1">
    <source>
        <dbReference type="ARBA" id="ARBA00007249"/>
    </source>
</evidence>
<dbReference type="OMA" id="NYIQMMY"/>
<gene>
    <name evidence="12" type="primary">106073764</name>
    <name evidence="15" type="synonym">LOC106073764</name>
</gene>
<dbReference type="SUPFAM" id="SSF52540">
    <property type="entry name" value="P-loop containing nucleoside triphosphate hydrolases"/>
    <property type="match status" value="1"/>
</dbReference>
<dbReference type="Pfam" id="PF00009">
    <property type="entry name" value="GTP_EFTU"/>
    <property type="match status" value="1"/>
</dbReference>
<dbReference type="Proteomes" id="UP000076420">
    <property type="component" value="Unassembled WGS sequence"/>
</dbReference>
<dbReference type="STRING" id="6526.A0A2C9JZ59"/>
<dbReference type="EnsemblMetazoa" id="BGLB010397-RB">
    <property type="protein sequence ID" value="BGLB010397-PB"/>
    <property type="gene ID" value="BGLB010397"/>
</dbReference>
<dbReference type="GO" id="GO:0046872">
    <property type="term" value="F:metal ion binding"/>
    <property type="evidence" value="ECO:0007669"/>
    <property type="project" value="UniProtKB-KW"/>
</dbReference>
<dbReference type="InterPro" id="IPR050055">
    <property type="entry name" value="EF-Tu_GTPase"/>
</dbReference>
<keyword evidence="3" id="KW-0963">Cytoplasm</keyword>
<evidence type="ECO:0000256" key="6">
    <source>
        <dbReference type="ARBA" id="ARBA00022768"/>
    </source>
</evidence>
<dbReference type="PRINTS" id="PR00315">
    <property type="entry name" value="ELONGATNFCT"/>
</dbReference>
<dbReference type="InterPro" id="IPR004160">
    <property type="entry name" value="Transl_elong_EFTu/EF1A_C"/>
</dbReference>
<dbReference type="GO" id="GO:0070125">
    <property type="term" value="P:mitochondrial translational elongation"/>
    <property type="evidence" value="ECO:0007669"/>
    <property type="project" value="TreeGrafter"/>
</dbReference>
<dbReference type="GO" id="GO:0003746">
    <property type="term" value="F:translation elongation factor activity"/>
    <property type="evidence" value="ECO:0007669"/>
    <property type="project" value="UniProtKB-KW"/>
</dbReference>
<dbReference type="GO" id="GO:0003924">
    <property type="term" value="F:GTPase activity"/>
    <property type="evidence" value="ECO:0007669"/>
    <property type="project" value="InterPro"/>
</dbReference>
<evidence type="ECO:0000256" key="9">
    <source>
        <dbReference type="ARBA" id="ARBA00022917"/>
    </source>
</evidence>
<evidence type="ECO:0000256" key="10">
    <source>
        <dbReference type="ARBA" id="ARBA00023134"/>
    </source>
</evidence>
<evidence type="ECO:0000256" key="4">
    <source>
        <dbReference type="ARBA" id="ARBA00022723"/>
    </source>
</evidence>
<comment type="subunit">
    <text evidence="2">Monomer.</text>
</comment>
<proteinExistence type="inferred from homology"/>
<dbReference type="Pfam" id="PF03144">
    <property type="entry name" value="GTP_EFTU_D2"/>
    <property type="match status" value="1"/>
</dbReference>
<dbReference type="NCBIfam" id="NF000766">
    <property type="entry name" value="PRK00049.1"/>
    <property type="match status" value="1"/>
</dbReference>
<comment type="similarity">
    <text evidence="1">Belongs to the TRAFAC class translation factor GTPase superfamily. Classic translation factor GTPase family. EF-Tu/EF-1A subfamily.</text>
</comment>
<dbReference type="InterPro" id="IPR027417">
    <property type="entry name" value="P-loop_NTPase"/>
</dbReference>
<dbReference type="CDD" id="cd01884">
    <property type="entry name" value="EF_Tu"/>
    <property type="match status" value="1"/>
</dbReference>
<dbReference type="GeneID" id="106073764"/>
<dbReference type="VEuPathDB" id="VectorBase:BGLB010397"/>
<dbReference type="InterPro" id="IPR033720">
    <property type="entry name" value="EFTU_2"/>
</dbReference>
<keyword evidence="4" id="KW-0479">Metal-binding</keyword>
<keyword evidence="14" id="KW-1185">Reference proteome</keyword>
<dbReference type="Proteomes" id="UP001165740">
    <property type="component" value="Chromosome 9"/>
</dbReference>
<dbReference type="AlphaFoldDB" id="A0A2C9JZ59"/>
<evidence type="ECO:0000313" key="15">
    <source>
        <dbReference type="RefSeq" id="XP_013089863.1"/>
    </source>
</evidence>
<evidence type="ECO:0000313" key="12">
    <source>
        <dbReference type="EnsemblMetazoa" id="BGLB010397-PB"/>
    </source>
</evidence>
<dbReference type="KEGG" id="bgt:106073764"/>
<dbReference type="GO" id="GO:0005525">
    <property type="term" value="F:GTP binding"/>
    <property type="evidence" value="ECO:0007669"/>
    <property type="project" value="UniProtKB-KW"/>
</dbReference>
<dbReference type="PANTHER" id="PTHR43721">
    <property type="entry name" value="ELONGATION FACTOR TU-RELATED"/>
    <property type="match status" value="1"/>
</dbReference>
<evidence type="ECO:0000256" key="3">
    <source>
        <dbReference type="ARBA" id="ARBA00022490"/>
    </source>
</evidence>
<keyword evidence="9" id="KW-0648">Protein biosynthesis</keyword>
<dbReference type="CDD" id="cd03697">
    <property type="entry name" value="EFTU_II"/>
    <property type="match status" value="1"/>
</dbReference>
<reference evidence="15" key="2">
    <citation type="submission" date="2025-04" db="UniProtKB">
        <authorList>
            <consortium name="RefSeq"/>
        </authorList>
    </citation>
    <scope>IDENTIFICATION</scope>
</reference>
<keyword evidence="8" id="KW-0460">Magnesium</keyword>
<dbReference type="PANTHER" id="PTHR43721:SF2">
    <property type="entry name" value="ELONGATION FACTOR TU, MITOCHONDRIAL"/>
    <property type="match status" value="1"/>
</dbReference>
<dbReference type="NCBIfam" id="NF009372">
    <property type="entry name" value="PRK12735.1"/>
    <property type="match status" value="1"/>
</dbReference>
<dbReference type="FunFam" id="3.40.50.300:FF:000576">
    <property type="entry name" value="Elongation factor Tu"/>
    <property type="match status" value="1"/>
</dbReference>
<organism evidence="12 13">
    <name type="scientific">Biomphalaria glabrata</name>
    <name type="common">Bloodfluke planorb</name>
    <name type="synonym">Freshwater snail</name>
    <dbReference type="NCBI Taxonomy" id="6526"/>
    <lineage>
        <taxon>Eukaryota</taxon>
        <taxon>Metazoa</taxon>
        <taxon>Spiralia</taxon>
        <taxon>Lophotrochozoa</taxon>
        <taxon>Mollusca</taxon>
        <taxon>Gastropoda</taxon>
        <taxon>Heterobranchia</taxon>
        <taxon>Euthyneura</taxon>
        <taxon>Panpulmonata</taxon>
        <taxon>Hygrophila</taxon>
        <taxon>Lymnaeoidea</taxon>
        <taxon>Planorbidae</taxon>
        <taxon>Biomphalaria</taxon>
    </lineage>
</organism>
<dbReference type="SUPFAM" id="SSF50447">
    <property type="entry name" value="Translation proteins"/>
    <property type="match status" value="1"/>
</dbReference>
<evidence type="ECO:0000313" key="13">
    <source>
        <dbReference type="Proteomes" id="UP000076420"/>
    </source>
</evidence>